<accession>A0A7G7MME0</accession>
<evidence type="ECO:0008006" key="3">
    <source>
        <dbReference type="Google" id="ProtNLM"/>
    </source>
</evidence>
<organism evidence="1 2">
    <name type="scientific">Pseudonocardia petroleophila</name>
    <dbReference type="NCBI Taxonomy" id="37331"/>
    <lineage>
        <taxon>Bacteria</taxon>
        <taxon>Bacillati</taxon>
        <taxon>Actinomycetota</taxon>
        <taxon>Actinomycetes</taxon>
        <taxon>Pseudonocardiales</taxon>
        <taxon>Pseudonocardiaceae</taxon>
        <taxon>Pseudonocardia</taxon>
    </lineage>
</organism>
<proteinExistence type="predicted"/>
<protein>
    <recommendedName>
        <fullName evidence="3">DUF4913 domain-containing protein</fullName>
    </recommendedName>
</protein>
<keyword evidence="2" id="KW-1185">Reference proteome</keyword>
<evidence type="ECO:0000313" key="1">
    <source>
        <dbReference type="EMBL" id="QNG53951.1"/>
    </source>
</evidence>
<dbReference type="EMBL" id="CP060131">
    <property type="protein sequence ID" value="QNG53951.1"/>
    <property type="molecule type" value="Genomic_DNA"/>
</dbReference>
<gene>
    <name evidence="1" type="ORF">H6H00_08560</name>
</gene>
<name>A0A7G7MME0_9PSEU</name>
<sequence length="219" mass="24398">MKPPVPPAPGNSETNGSSSVAALAREIEDLRRQLGRVAGLSDRLDEVVALVADLTTTVSALESRRGPTPCPSWLMLPADEPTALLILDELVTWIPAVYLRYHDGFQTLPECWCWHPEIVEELLWLMHAWLAAYQGKAASVALVGDWHDRQRPGVVRRIKQFAGSCSLENHMTREGWDRRPAEAPVLPGVEAVPLIAAWWGPRRADPAPEPGPMTRKYYR</sequence>
<dbReference type="RefSeq" id="WP_185720776.1">
    <property type="nucleotide sequence ID" value="NZ_BAAAWI010000001.1"/>
</dbReference>
<reference evidence="1 2" key="1">
    <citation type="submission" date="2020-08" db="EMBL/GenBank/DDBJ databases">
        <authorList>
            <person name="Mo P."/>
        </authorList>
    </citation>
    <scope>NUCLEOTIDE SEQUENCE [LARGE SCALE GENOMIC DNA]</scope>
    <source>
        <strain evidence="1 2">CGMCC 4.1532</strain>
    </source>
</reference>
<dbReference type="AlphaFoldDB" id="A0A7G7MME0"/>
<dbReference type="Proteomes" id="UP000515728">
    <property type="component" value="Chromosome"/>
</dbReference>
<evidence type="ECO:0000313" key="2">
    <source>
        <dbReference type="Proteomes" id="UP000515728"/>
    </source>
</evidence>
<dbReference type="KEGG" id="ppel:H6H00_08560"/>